<dbReference type="AlphaFoldDB" id="A0AAD8J1M0"/>
<dbReference type="SMART" id="SM00271">
    <property type="entry name" value="DnaJ"/>
    <property type="match status" value="1"/>
</dbReference>
<dbReference type="Pfam" id="PF00226">
    <property type="entry name" value="DnaJ"/>
    <property type="match status" value="1"/>
</dbReference>
<dbReference type="SUPFAM" id="SSF46565">
    <property type="entry name" value="Chaperone J-domain"/>
    <property type="match status" value="1"/>
</dbReference>
<keyword evidence="4" id="KW-1185">Reference proteome</keyword>
<dbReference type="CDD" id="cd06257">
    <property type="entry name" value="DnaJ"/>
    <property type="match status" value="1"/>
</dbReference>
<dbReference type="PANTHER" id="PTHR44137:SF32">
    <property type="entry name" value="DNAJ HEAT SHOCK AMINO-TERMINAL DOMAIN PROTEIN"/>
    <property type="match status" value="1"/>
</dbReference>
<proteinExistence type="predicted"/>
<dbReference type="InterPro" id="IPR036869">
    <property type="entry name" value="J_dom_sf"/>
</dbReference>
<feature type="region of interest" description="Disordered" evidence="1">
    <location>
        <begin position="206"/>
        <end position="251"/>
    </location>
</feature>
<evidence type="ECO:0000313" key="3">
    <source>
        <dbReference type="EMBL" id="KAK1394272.1"/>
    </source>
</evidence>
<dbReference type="PRINTS" id="PR00625">
    <property type="entry name" value="JDOMAIN"/>
</dbReference>
<reference evidence="3" key="2">
    <citation type="submission" date="2023-05" db="EMBL/GenBank/DDBJ databases">
        <authorList>
            <person name="Schelkunov M.I."/>
        </authorList>
    </citation>
    <scope>NUCLEOTIDE SEQUENCE</scope>
    <source>
        <strain evidence="3">Hsosn_3</strain>
        <tissue evidence="3">Leaf</tissue>
    </source>
</reference>
<evidence type="ECO:0000256" key="1">
    <source>
        <dbReference type="SAM" id="MobiDB-lite"/>
    </source>
</evidence>
<dbReference type="Proteomes" id="UP001237642">
    <property type="component" value="Unassembled WGS sequence"/>
</dbReference>
<sequence length="302" mass="33921">MECNKDEALRAQEIAEKKFKNRDFAGAKKLALKAQNLYPPLEGISQMLSTFDVHIAAETRVAGEIDWYGVLGITPTADDDTIRKQYQKLVLLLRPDKNKSVGADGAFRIILEAWNLLSDKAKRLAYNQRMQIQPQRPYSASNSNGVGDSMNSVPLEPTTQRNTFWTICMHCMVRYQYSKLFLNASLLCLSCGNVFMAREVMPPVPYIPSSQESRNNAPSSNIGKNSVATEKVRQGGSSRPNPTMAGNVKASNVYDQEKCRFKREREESQGSTLKGEASLKRRVLNGDDLRYADKLPFQMPKN</sequence>
<feature type="domain" description="J" evidence="2">
    <location>
        <begin position="66"/>
        <end position="130"/>
    </location>
</feature>
<dbReference type="Pfam" id="PF23551">
    <property type="entry name" value="Zn_ribbon_20"/>
    <property type="match status" value="1"/>
</dbReference>
<evidence type="ECO:0000259" key="2">
    <source>
        <dbReference type="PROSITE" id="PS50076"/>
    </source>
</evidence>
<evidence type="ECO:0000313" key="4">
    <source>
        <dbReference type="Proteomes" id="UP001237642"/>
    </source>
</evidence>
<dbReference type="PANTHER" id="PTHR44137">
    <property type="entry name" value="BNAC03G44070D PROTEIN"/>
    <property type="match status" value="1"/>
</dbReference>
<accession>A0AAD8J1M0</accession>
<dbReference type="PROSITE" id="PS50076">
    <property type="entry name" value="DNAJ_2"/>
    <property type="match status" value="1"/>
</dbReference>
<name>A0AAD8J1M0_9APIA</name>
<comment type="caution">
    <text evidence="3">The sequence shown here is derived from an EMBL/GenBank/DDBJ whole genome shotgun (WGS) entry which is preliminary data.</text>
</comment>
<dbReference type="EMBL" id="JAUIZM010000003">
    <property type="protein sequence ID" value="KAK1394272.1"/>
    <property type="molecule type" value="Genomic_DNA"/>
</dbReference>
<dbReference type="InterPro" id="IPR001623">
    <property type="entry name" value="DnaJ_domain"/>
</dbReference>
<gene>
    <name evidence="3" type="ORF">POM88_013328</name>
</gene>
<dbReference type="InterPro" id="IPR018253">
    <property type="entry name" value="DnaJ_domain_CS"/>
</dbReference>
<dbReference type="Gene3D" id="1.10.287.110">
    <property type="entry name" value="DnaJ domain"/>
    <property type="match status" value="1"/>
</dbReference>
<dbReference type="InterPro" id="IPR056988">
    <property type="entry name" value="Zn_ribbon_pln"/>
</dbReference>
<dbReference type="PROSITE" id="PS00636">
    <property type="entry name" value="DNAJ_1"/>
    <property type="match status" value="1"/>
</dbReference>
<organism evidence="3 4">
    <name type="scientific">Heracleum sosnowskyi</name>
    <dbReference type="NCBI Taxonomy" id="360622"/>
    <lineage>
        <taxon>Eukaryota</taxon>
        <taxon>Viridiplantae</taxon>
        <taxon>Streptophyta</taxon>
        <taxon>Embryophyta</taxon>
        <taxon>Tracheophyta</taxon>
        <taxon>Spermatophyta</taxon>
        <taxon>Magnoliopsida</taxon>
        <taxon>eudicotyledons</taxon>
        <taxon>Gunneridae</taxon>
        <taxon>Pentapetalae</taxon>
        <taxon>asterids</taxon>
        <taxon>campanulids</taxon>
        <taxon>Apiales</taxon>
        <taxon>Apiaceae</taxon>
        <taxon>Apioideae</taxon>
        <taxon>apioid superclade</taxon>
        <taxon>Tordylieae</taxon>
        <taxon>Tordyliinae</taxon>
        <taxon>Heracleum</taxon>
    </lineage>
</organism>
<protein>
    <recommendedName>
        <fullName evidence="2">J domain-containing protein</fullName>
    </recommendedName>
</protein>
<reference evidence="3" key="1">
    <citation type="submission" date="2023-02" db="EMBL/GenBank/DDBJ databases">
        <title>Genome of toxic invasive species Heracleum sosnowskyi carries increased number of genes despite the absence of recent whole-genome duplications.</title>
        <authorList>
            <person name="Schelkunov M."/>
            <person name="Shtratnikova V."/>
            <person name="Makarenko M."/>
            <person name="Klepikova A."/>
            <person name="Omelchenko D."/>
            <person name="Novikova G."/>
            <person name="Obukhova E."/>
            <person name="Bogdanov V."/>
            <person name="Penin A."/>
            <person name="Logacheva M."/>
        </authorList>
    </citation>
    <scope>NUCLEOTIDE SEQUENCE</scope>
    <source>
        <strain evidence="3">Hsosn_3</strain>
        <tissue evidence="3">Leaf</tissue>
    </source>
</reference>
<feature type="compositionally biased region" description="Polar residues" evidence="1">
    <location>
        <begin position="208"/>
        <end position="228"/>
    </location>
</feature>